<evidence type="ECO:0000313" key="3">
    <source>
        <dbReference type="Proteomes" id="UP000622317"/>
    </source>
</evidence>
<proteinExistence type="predicted"/>
<feature type="chain" id="PRO_5037068076" description="TonB C-terminal domain-containing protein" evidence="1">
    <location>
        <begin position="25"/>
        <end position="253"/>
    </location>
</feature>
<keyword evidence="1" id="KW-0732">Signal</keyword>
<dbReference type="AlphaFoldDB" id="A0A927IK19"/>
<comment type="caution">
    <text evidence="2">The sequence shown here is derived from an EMBL/GenBank/DDBJ whole genome shotgun (WGS) entry which is preliminary data.</text>
</comment>
<reference evidence="2" key="1">
    <citation type="submission" date="2020-09" db="EMBL/GenBank/DDBJ databases">
        <title>Pelagicoccus enzymogenes sp. nov. with an EPS production, isolated from marine sediment.</title>
        <authorList>
            <person name="Feng X."/>
        </authorList>
    </citation>
    <scope>NUCLEOTIDE SEQUENCE</scope>
    <source>
        <strain evidence="2">NFK12</strain>
    </source>
</reference>
<protein>
    <recommendedName>
        <fullName evidence="4">TonB C-terminal domain-containing protein</fullName>
    </recommendedName>
</protein>
<dbReference type="EMBL" id="JACYFG010000061">
    <property type="protein sequence ID" value="MBD5782444.1"/>
    <property type="molecule type" value="Genomic_DNA"/>
</dbReference>
<sequence>MLPLRFPLCLLAVLAMSGFSVSIAKPKDSNTSVSIKRQIEPRYPGWAYTHGISSGYAKIAFYVDEYGQASEFFPIEYSYPAFADELMVTIKKWDFLPAKQNGVPVKSVCHAYWEFLPDRAIETNALFDTSKRVDGNAGEGYRTLKYREDEELDSRIGMTSFPGVTIVRGSGLLQEGRKSIRARVNFFVDQRGGVVLPHVVDSSDPQTNARLEAALRKASFALPTYQGEPTIALLERTYDFPILWLQEEPAQEL</sequence>
<dbReference type="Gene3D" id="3.30.1150.10">
    <property type="match status" value="1"/>
</dbReference>
<evidence type="ECO:0008006" key="4">
    <source>
        <dbReference type="Google" id="ProtNLM"/>
    </source>
</evidence>
<keyword evidence="3" id="KW-1185">Reference proteome</keyword>
<organism evidence="2 3">
    <name type="scientific">Pelagicoccus enzymogenes</name>
    <dbReference type="NCBI Taxonomy" id="2773457"/>
    <lineage>
        <taxon>Bacteria</taxon>
        <taxon>Pseudomonadati</taxon>
        <taxon>Verrucomicrobiota</taxon>
        <taxon>Opitutia</taxon>
        <taxon>Puniceicoccales</taxon>
        <taxon>Pelagicoccaceae</taxon>
        <taxon>Pelagicoccus</taxon>
    </lineage>
</organism>
<feature type="signal peptide" evidence="1">
    <location>
        <begin position="1"/>
        <end position="24"/>
    </location>
</feature>
<dbReference type="Proteomes" id="UP000622317">
    <property type="component" value="Unassembled WGS sequence"/>
</dbReference>
<dbReference type="SUPFAM" id="SSF74653">
    <property type="entry name" value="TolA/TonB C-terminal domain"/>
    <property type="match status" value="1"/>
</dbReference>
<evidence type="ECO:0000313" key="2">
    <source>
        <dbReference type="EMBL" id="MBD5782444.1"/>
    </source>
</evidence>
<gene>
    <name evidence="2" type="ORF">IEN85_23295</name>
</gene>
<name>A0A927IK19_9BACT</name>
<accession>A0A927IK19</accession>
<evidence type="ECO:0000256" key="1">
    <source>
        <dbReference type="SAM" id="SignalP"/>
    </source>
</evidence>